<evidence type="ECO:0000256" key="3">
    <source>
        <dbReference type="ARBA" id="ARBA00022692"/>
    </source>
</evidence>
<evidence type="ECO:0000313" key="9">
    <source>
        <dbReference type="Proteomes" id="UP000218113"/>
    </source>
</evidence>
<name>A0A2A4T487_9DELT</name>
<protein>
    <recommendedName>
        <fullName evidence="7">Polysaccharide chain length determinant N-terminal domain-containing protein</fullName>
    </recommendedName>
</protein>
<comment type="subcellular location">
    <subcellularLocation>
        <location evidence="1">Cell membrane</location>
        <topology evidence="1">Multi-pass membrane protein</topology>
    </subcellularLocation>
</comment>
<keyword evidence="4 6" id="KW-1133">Transmembrane helix</keyword>
<dbReference type="InterPro" id="IPR003856">
    <property type="entry name" value="LPS_length_determ_N"/>
</dbReference>
<evidence type="ECO:0000256" key="1">
    <source>
        <dbReference type="ARBA" id="ARBA00004651"/>
    </source>
</evidence>
<sequence>MRIEDIIKILWRRKFYILIPIFIIPIVAAITLKFIPPEYESYAIVYINESALKHPQLLEYGIRINLEERLPAIKKMMKGDQRFFKILGTEKPSTLTSEYLESILDKKARMKVELKGPGVARLAFSGEDPQQVRAVVQRMIDQFIACTFSPFQGIGDKLRAKLVRRDQILNIQLRPGLIQAKTKYHELKQNFTPESPELISALFEYQNWQEKTKIREDYVILRTSEIIPLIGNNINSALLSDILEPALLPLQPFKPEKVRLLLLAVLTGVGLGFVLTFIMEFLDHSFKESRDVEAYLNLPVTGRIPKV</sequence>
<dbReference type="AlphaFoldDB" id="A0A2A4T487"/>
<evidence type="ECO:0000256" key="2">
    <source>
        <dbReference type="ARBA" id="ARBA00022475"/>
    </source>
</evidence>
<keyword evidence="3 6" id="KW-0812">Transmembrane</keyword>
<comment type="caution">
    <text evidence="8">The sequence shown here is derived from an EMBL/GenBank/DDBJ whole genome shotgun (WGS) entry which is preliminary data.</text>
</comment>
<dbReference type="PANTHER" id="PTHR32309">
    <property type="entry name" value="TYROSINE-PROTEIN KINASE"/>
    <property type="match status" value="1"/>
</dbReference>
<dbReference type="Proteomes" id="UP000218113">
    <property type="component" value="Unassembled WGS sequence"/>
</dbReference>
<gene>
    <name evidence="8" type="ORF">COB67_06640</name>
</gene>
<evidence type="ECO:0000256" key="6">
    <source>
        <dbReference type="SAM" id="Phobius"/>
    </source>
</evidence>
<feature type="transmembrane region" description="Helical" evidence="6">
    <location>
        <begin position="15"/>
        <end position="35"/>
    </location>
</feature>
<proteinExistence type="predicted"/>
<dbReference type="PANTHER" id="PTHR32309:SF13">
    <property type="entry name" value="FERRIC ENTEROBACTIN TRANSPORT PROTEIN FEPE"/>
    <property type="match status" value="1"/>
</dbReference>
<evidence type="ECO:0000256" key="4">
    <source>
        <dbReference type="ARBA" id="ARBA00022989"/>
    </source>
</evidence>
<dbReference type="InterPro" id="IPR050445">
    <property type="entry name" value="Bact_polysacc_biosynth/exp"/>
</dbReference>
<keyword evidence="5 6" id="KW-0472">Membrane</keyword>
<keyword evidence="2" id="KW-1003">Cell membrane</keyword>
<dbReference type="GO" id="GO:0004713">
    <property type="term" value="F:protein tyrosine kinase activity"/>
    <property type="evidence" value="ECO:0007669"/>
    <property type="project" value="TreeGrafter"/>
</dbReference>
<dbReference type="GO" id="GO:0005886">
    <property type="term" value="C:plasma membrane"/>
    <property type="evidence" value="ECO:0007669"/>
    <property type="project" value="UniProtKB-SubCell"/>
</dbReference>
<dbReference type="EMBL" id="NVSR01000036">
    <property type="protein sequence ID" value="PCI28322.1"/>
    <property type="molecule type" value="Genomic_DNA"/>
</dbReference>
<evidence type="ECO:0000259" key="7">
    <source>
        <dbReference type="Pfam" id="PF02706"/>
    </source>
</evidence>
<dbReference type="Pfam" id="PF02706">
    <property type="entry name" value="Wzz"/>
    <property type="match status" value="1"/>
</dbReference>
<evidence type="ECO:0000313" key="8">
    <source>
        <dbReference type="EMBL" id="PCI28322.1"/>
    </source>
</evidence>
<feature type="domain" description="Polysaccharide chain length determinant N-terminal" evidence="7">
    <location>
        <begin position="5"/>
        <end position="53"/>
    </location>
</feature>
<organism evidence="8 9">
    <name type="scientific">SAR324 cluster bacterium</name>
    <dbReference type="NCBI Taxonomy" id="2024889"/>
    <lineage>
        <taxon>Bacteria</taxon>
        <taxon>Deltaproteobacteria</taxon>
        <taxon>SAR324 cluster</taxon>
    </lineage>
</organism>
<reference evidence="9" key="1">
    <citation type="submission" date="2017-08" db="EMBL/GenBank/DDBJ databases">
        <title>A dynamic microbial community with high functional redundancy inhabits the cold, oxic subseafloor aquifer.</title>
        <authorList>
            <person name="Tully B.J."/>
            <person name="Wheat C.G."/>
            <person name="Glazer B.T."/>
            <person name="Huber J.A."/>
        </authorList>
    </citation>
    <scope>NUCLEOTIDE SEQUENCE [LARGE SCALE GENOMIC DNA]</scope>
</reference>
<feature type="transmembrane region" description="Helical" evidence="6">
    <location>
        <begin position="260"/>
        <end position="282"/>
    </location>
</feature>
<evidence type="ECO:0000256" key="5">
    <source>
        <dbReference type="ARBA" id="ARBA00023136"/>
    </source>
</evidence>
<accession>A0A2A4T487</accession>